<dbReference type="Proteomes" id="UP000585905">
    <property type="component" value="Unassembled WGS sequence"/>
</dbReference>
<dbReference type="SUPFAM" id="SSF159888">
    <property type="entry name" value="YdhG-like"/>
    <property type="match status" value="1"/>
</dbReference>
<dbReference type="AlphaFoldDB" id="A0A839EEH5"/>
<keyword evidence="2" id="KW-1185">Reference proteome</keyword>
<dbReference type="Gene3D" id="3.90.1150.200">
    <property type="match status" value="1"/>
</dbReference>
<proteinExistence type="predicted"/>
<comment type="caution">
    <text evidence="1">The sequence shown here is derived from an EMBL/GenBank/DDBJ whole genome shotgun (WGS) entry which is preliminary data.</text>
</comment>
<sequence>MPDTSPEHPVAAAIAAAPQPAREVRAGWHARALELEPRSTEGVSYGMPALRYRGRPLIAVAATSAGYSVHPFSPAVIEAGAHLLGDLKRSKGAIAFTDACPLPREASDAMLIARRAEIDAALDR</sequence>
<protein>
    <submittedName>
        <fullName evidence="1">Uncharacterized protein YdhG (YjbR/CyaY superfamily)</fullName>
    </submittedName>
</protein>
<reference evidence="1 2" key="1">
    <citation type="submission" date="2020-07" db="EMBL/GenBank/DDBJ databases">
        <title>Sequencing the genomes of 1000 actinobacteria strains.</title>
        <authorList>
            <person name="Klenk H.-P."/>
        </authorList>
    </citation>
    <scope>NUCLEOTIDE SEQUENCE [LARGE SCALE GENOMIC DNA]</scope>
    <source>
        <strain evidence="1 2">DSM 19663</strain>
    </source>
</reference>
<evidence type="ECO:0000313" key="1">
    <source>
        <dbReference type="EMBL" id="MBA8848028.1"/>
    </source>
</evidence>
<accession>A0A839EEH5</accession>
<dbReference type="RefSeq" id="WP_182490833.1">
    <property type="nucleotide sequence ID" value="NZ_BAAAOV010000001.1"/>
</dbReference>
<organism evidence="1 2">
    <name type="scientific">Microcella alkalica</name>
    <dbReference type="NCBI Taxonomy" id="355930"/>
    <lineage>
        <taxon>Bacteria</taxon>
        <taxon>Bacillati</taxon>
        <taxon>Actinomycetota</taxon>
        <taxon>Actinomycetes</taxon>
        <taxon>Micrococcales</taxon>
        <taxon>Microbacteriaceae</taxon>
        <taxon>Microcella</taxon>
    </lineage>
</organism>
<dbReference type="EMBL" id="JACGWX010000003">
    <property type="protein sequence ID" value="MBA8848028.1"/>
    <property type="molecule type" value="Genomic_DNA"/>
</dbReference>
<evidence type="ECO:0000313" key="2">
    <source>
        <dbReference type="Proteomes" id="UP000585905"/>
    </source>
</evidence>
<gene>
    <name evidence="1" type="ORF">FHX53_001620</name>
</gene>
<name>A0A839EEH5_9MICO</name>